<evidence type="ECO:0000259" key="1">
    <source>
        <dbReference type="Pfam" id="PF12680"/>
    </source>
</evidence>
<gene>
    <name evidence="2" type="ORF">DBV05_g6937</name>
</gene>
<evidence type="ECO:0000313" key="2">
    <source>
        <dbReference type="EMBL" id="KAB2574362.1"/>
    </source>
</evidence>
<dbReference type="EMBL" id="VCHE01000044">
    <property type="protein sequence ID" value="KAB2574362.1"/>
    <property type="molecule type" value="Genomic_DNA"/>
</dbReference>
<proteinExistence type="predicted"/>
<feature type="domain" description="SnoaL-like" evidence="1">
    <location>
        <begin position="9"/>
        <end position="116"/>
    </location>
</feature>
<dbReference type="Pfam" id="PF12680">
    <property type="entry name" value="SnoaL_2"/>
    <property type="match status" value="1"/>
</dbReference>
<accession>A0A5N5DAW1</accession>
<dbReference type="OrthoDB" id="3889453at2759"/>
<comment type="caution">
    <text evidence="2">The sequence shown here is derived from an EMBL/GenBank/DDBJ whole genome shotgun (WGS) entry which is preliminary data.</text>
</comment>
<dbReference type="AlphaFoldDB" id="A0A5N5DAW1"/>
<evidence type="ECO:0000313" key="3">
    <source>
        <dbReference type="Proteomes" id="UP000325902"/>
    </source>
</evidence>
<sequence length="142" mass="16411">MDRSRIDVVKKWISLFPNGSSNELASLFTQDGEWTDHAFGVRARGRGGIEDHFSMWIRSVPNFTMTLERSWEVPEGVVAMYRGKGTMERDLPTLKANGTPFEFQGFVYFQFKGNLIQSLDESYTRVYQEIPSPTSYRVRSRI</sequence>
<dbReference type="SUPFAM" id="SSF54427">
    <property type="entry name" value="NTF2-like"/>
    <property type="match status" value="1"/>
</dbReference>
<dbReference type="Gene3D" id="3.10.450.50">
    <property type="match status" value="1"/>
</dbReference>
<dbReference type="InterPro" id="IPR032710">
    <property type="entry name" value="NTF2-like_dom_sf"/>
</dbReference>
<dbReference type="Proteomes" id="UP000325902">
    <property type="component" value="Unassembled WGS sequence"/>
</dbReference>
<keyword evidence="3" id="KW-1185">Reference proteome</keyword>
<protein>
    <recommendedName>
        <fullName evidence="1">SnoaL-like domain-containing protein</fullName>
    </recommendedName>
</protein>
<dbReference type="InterPro" id="IPR037401">
    <property type="entry name" value="SnoaL-like"/>
</dbReference>
<reference evidence="2 3" key="1">
    <citation type="journal article" date="2019" name="Sci. Rep.">
        <title>A multi-omics analysis of the grapevine pathogen Lasiodiplodia theobromae reveals that temperature affects the expression of virulence- and pathogenicity-related genes.</title>
        <authorList>
            <person name="Felix C."/>
            <person name="Meneses R."/>
            <person name="Goncalves M.F.M."/>
            <person name="Tilleman L."/>
            <person name="Duarte A.S."/>
            <person name="Jorrin-Novo J.V."/>
            <person name="Van de Peer Y."/>
            <person name="Deforce D."/>
            <person name="Van Nieuwerburgh F."/>
            <person name="Esteves A.C."/>
            <person name="Alves A."/>
        </authorList>
    </citation>
    <scope>NUCLEOTIDE SEQUENCE [LARGE SCALE GENOMIC DNA]</scope>
    <source>
        <strain evidence="2 3">LA-SOL3</strain>
    </source>
</reference>
<name>A0A5N5DAW1_9PEZI</name>
<organism evidence="2 3">
    <name type="scientific">Lasiodiplodia theobromae</name>
    <dbReference type="NCBI Taxonomy" id="45133"/>
    <lineage>
        <taxon>Eukaryota</taxon>
        <taxon>Fungi</taxon>
        <taxon>Dikarya</taxon>
        <taxon>Ascomycota</taxon>
        <taxon>Pezizomycotina</taxon>
        <taxon>Dothideomycetes</taxon>
        <taxon>Dothideomycetes incertae sedis</taxon>
        <taxon>Botryosphaeriales</taxon>
        <taxon>Botryosphaeriaceae</taxon>
        <taxon>Lasiodiplodia</taxon>
    </lineage>
</organism>